<evidence type="ECO:0000313" key="10">
    <source>
        <dbReference type="Proteomes" id="UP001230807"/>
    </source>
</evidence>
<name>A0ABT7MM23_9BACL</name>
<keyword evidence="7 8" id="KW-0472">Membrane</keyword>
<evidence type="ECO:0000256" key="1">
    <source>
        <dbReference type="ARBA" id="ARBA00004651"/>
    </source>
</evidence>
<sequence length="230" mass="25790">MVIIFLQDSSLMLGVYLVLLTPCIDYVIVFTKMGKGNESILLKVTPILLILQTILLPIYLFVLLGEKAISIVRMGPFLDAFLFLIFIPLLLAIMTQLCSKKSSLGNRIMKMPPWIPVPFMSFVLFVVVASQIREVYSDLGTLIDVIPVYILFLLIIPWVSKSLGKLFKLDIASRRAITFSMGTRNSLVVLPLASILPEPLSTQVAVVIILQTVTELFGEVLYIKLVPKWF</sequence>
<evidence type="ECO:0000256" key="2">
    <source>
        <dbReference type="ARBA" id="ARBA00010110"/>
    </source>
</evidence>
<dbReference type="Gene3D" id="1.20.1530.20">
    <property type="match status" value="1"/>
</dbReference>
<feature type="transmembrane region" description="Helical" evidence="8">
    <location>
        <begin position="114"/>
        <end position="133"/>
    </location>
</feature>
<gene>
    <name evidence="9" type="ORF">QR695_04435</name>
</gene>
<dbReference type="EMBL" id="JASWER010000001">
    <property type="protein sequence ID" value="MDL5376250.1"/>
    <property type="molecule type" value="Genomic_DNA"/>
</dbReference>
<protein>
    <submittedName>
        <fullName evidence="9">Arsenic resistance protein</fullName>
    </submittedName>
</protein>
<feature type="transmembrane region" description="Helical" evidence="8">
    <location>
        <begin position="12"/>
        <end position="29"/>
    </location>
</feature>
<evidence type="ECO:0000256" key="5">
    <source>
        <dbReference type="ARBA" id="ARBA00022692"/>
    </source>
</evidence>
<keyword evidence="4" id="KW-1003">Cell membrane</keyword>
<organism evidence="9 10">
    <name type="scientific">Exiguobacterium mexicanum</name>
    <dbReference type="NCBI Taxonomy" id="340146"/>
    <lineage>
        <taxon>Bacteria</taxon>
        <taxon>Bacillati</taxon>
        <taxon>Bacillota</taxon>
        <taxon>Bacilli</taxon>
        <taxon>Bacillales</taxon>
        <taxon>Bacillales Family XII. Incertae Sedis</taxon>
        <taxon>Exiguobacterium</taxon>
    </lineage>
</organism>
<proteinExistence type="inferred from homology"/>
<dbReference type="InterPro" id="IPR038770">
    <property type="entry name" value="Na+/solute_symporter_sf"/>
</dbReference>
<accession>A0ABT7MM23</accession>
<evidence type="ECO:0000256" key="4">
    <source>
        <dbReference type="ARBA" id="ARBA00022475"/>
    </source>
</evidence>
<feature type="transmembrane region" description="Helical" evidence="8">
    <location>
        <begin position="41"/>
        <end position="62"/>
    </location>
</feature>
<dbReference type="Proteomes" id="UP001230807">
    <property type="component" value="Unassembled WGS sequence"/>
</dbReference>
<comment type="subcellular location">
    <subcellularLocation>
        <location evidence="1">Cell membrane</location>
        <topology evidence="1">Multi-pass membrane protein</topology>
    </subcellularLocation>
</comment>
<evidence type="ECO:0000256" key="7">
    <source>
        <dbReference type="ARBA" id="ARBA00023136"/>
    </source>
</evidence>
<comment type="caution">
    <text evidence="9">The sequence shown here is derived from an EMBL/GenBank/DDBJ whole genome shotgun (WGS) entry which is preliminary data.</text>
</comment>
<dbReference type="Pfam" id="PF01758">
    <property type="entry name" value="SBF"/>
    <property type="match status" value="1"/>
</dbReference>
<keyword evidence="3" id="KW-0813">Transport</keyword>
<reference evidence="9 10" key="1">
    <citation type="submission" date="2023-06" db="EMBL/GenBank/DDBJ databases">
        <title>Influencing factors and mechanism of Cr(VI) reduction by facultative anaerobic Exiguobacterium sp. PY14.</title>
        <authorList>
            <person name="Zou L."/>
        </authorList>
    </citation>
    <scope>NUCLEOTIDE SEQUENCE [LARGE SCALE GENOMIC DNA]</scope>
    <source>
        <strain evidence="9 10">PY14</strain>
    </source>
</reference>
<evidence type="ECO:0000256" key="6">
    <source>
        <dbReference type="ARBA" id="ARBA00022989"/>
    </source>
</evidence>
<evidence type="ECO:0000256" key="8">
    <source>
        <dbReference type="SAM" id="Phobius"/>
    </source>
</evidence>
<dbReference type="InterPro" id="IPR004706">
    <property type="entry name" value="Arsenical-R_Acr3"/>
</dbReference>
<dbReference type="PANTHER" id="PTHR43057:SF1">
    <property type="entry name" value="ARSENICAL-RESISTANCE PROTEIN 3"/>
    <property type="match status" value="1"/>
</dbReference>
<dbReference type="PANTHER" id="PTHR43057">
    <property type="entry name" value="ARSENITE EFFLUX TRANSPORTER"/>
    <property type="match status" value="1"/>
</dbReference>
<evidence type="ECO:0000313" key="9">
    <source>
        <dbReference type="EMBL" id="MDL5376250.1"/>
    </source>
</evidence>
<comment type="similarity">
    <text evidence="2">Belongs to the arsenical resistance-3 (ACR3) (TC 2.A.59) family.</text>
</comment>
<keyword evidence="5 8" id="KW-0812">Transmembrane</keyword>
<feature type="transmembrane region" description="Helical" evidence="8">
    <location>
        <begin position="74"/>
        <end position="93"/>
    </location>
</feature>
<keyword evidence="6 8" id="KW-1133">Transmembrane helix</keyword>
<evidence type="ECO:0000256" key="3">
    <source>
        <dbReference type="ARBA" id="ARBA00022448"/>
    </source>
</evidence>
<dbReference type="InterPro" id="IPR002657">
    <property type="entry name" value="BilAc:Na_symport/Acr3"/>
</dbReference>
<feature type="transmembrane region" description="Helical" evidence="8">
    <location>
        <begin position="139"/>
        <end position="159"/>
    </location>
</feature>
<keyword evidence="10" id="KW-1185">Reference proteome</keyword>